<dbReference type="InterPro" id="IPR019544">
    <property type="entry name" value="Tetratricopeptide_SHNi-TPR_dom"/>
</dbReference>
<dbReference type="Proteomes" id="UP000824469">
    <property type="component" value="Unassembled WGS sequence"/>
</dbReference>
<sequence>MRKIYHPLLRRAEYFERHGNIRVFNCPRSFDLHENEGIIGETKENCNENSAEEQSGNGVVFLLGLHPRRLSQMGKILNVQSETHRNPKTHDVQIGFYRGLVTGRKVNTVEKVEKTFEAASTVEELKTAFRAMEAVFDSDDKRLGMASLRMGQQFGLAGEDPQTILFYAERALGILEKHDKNSVEVAMSLHLLGSLHYAYTTFDESLGYLNRANNILEKLENEGNPIQIKPIGFAVQVLLGDVKMAMGRREDALSNYTKSLKLKEEVLEPDDPHMAVANRQVAEAFVAVLNFKDALPLCLKALDMHRLQLGENSVEVATDRRLLAVIYGGLGEDKKALEENEAAKKVLKNWGMNKELIYAELDSANVQISVGKYDDAINTLREVIQHTDKESELRATILLYMAKALCNLEKYDDSKKFCGLATNLFKKYEQTNPRKVGEAYTELAMMYQTMNDFEAAISLYKKALGIYEKSPQERHAEASAKGRLGYLLLLTGSVSEAISNLESSALILKESFGPHHFGVGYIYNNLGAAYEELERPQTAAQMFLMAREIMEIALGPQHMDTIDTIQNLANVHGSMGKLVDCSLSSFICISE</sequence>
<dbReference type="Pfam" id="PF13424">
    <property type="entry name" value="TPR_12"/>
    <property type="match status" value="2"/>
</dbReference>
<dbReference type="PANTHER" id="PTHR47459">
    <property type="entry name" value="KINESIN LIGHT CHAIN-RELATED"/>
    <property type="match status" value="1"/>
</dbReference>
<evidence type="ECO:0000313" key="4">
    <source>
        <dbReference type="Proteomes" id="UP000824469"/>
    </source>
</evidence>
<comment type="caution">
    <text evidence="3">The sequence shown here is derived from an EMBL/GenBank/DDBJ whole genome shotgun (WGS) entry which is preliminary data.</text>
</comment>
<dbReference type="Pfam" id="PF10516">
    <property type="entry name" value="SHNi-TPR"/>
    <property type="match status" value="1"/>
</dbReference>
<reference evidence="3 4" key="1">
    <citation type="journal article" date="2021" name="Nat. Plants">
        <title>The Taxus genome provides insights into paclitaxel biosynthesis.</title>
        <authorList>
            <person name="Xiong X."/>
            <person name="Gou J."/>
            <person name="Liao Q."/>
            <person name="Li Y."/>
            <person name="Zhou Q."/>
            <person name="Bi G."/>
            <person name="Li C."/>
            <person name="Du R."/>
            <person name="Wang X."/>
            <person name="Sun T."/>
            <person name="Guo L."/>
            <person name="Liang H."/>
            <person name="Lu P."/>
            <person name="Wu Y."/>
            <person name="Zhang Z."/>
            <person name="Ro D.K."/>
            <person name="Shang Y."/>
            <person name="Huang S."/>
            <person name="Yan J."/>
        </authorList>
    </citation>
    <scope>NUCLEOTIDE SEQUENCE [LARGE SCALE GENOMIC DNA]</scope>
    <source>
        <strain evidence="3">Ta-2019</strain>
    </source>
</reference>
<gene>
    <name evidence="3" type="ORF">KI387_004462</name>
</gene>
<dbReference type="EMBL" id="JAHRHJ020000002">
    <property type="protein sequence ID" value="KAH9324284.1"/>
    <property type="molecule type" value="Genomic_DNA"/>
</dbReference>
<keyword evidence="1" id="KW-0802">TPR repeat</keyword>
<feature type="domain" description="Tetratricopeptide SHNi-TPR" evidence="2">
    <location>
        <begin position="237"/>
        <end position="270"/>
    </location>
</feature>
<dbReference type="InterPro" id="IPR011990">
    <property type="entry name" value="TPR-like_helical_dom_sf"/>
</dbReference>
<protein>
    <recommendedName>
        <fullName evidence="2">Tetratricopeptide SHNi-TPR domain-containing protein</fullName>
    </recommendedName>
</protein>
<dbReference type="PANTHER" id="PTHR47459:SF1">
    <property type="entry name" value="KINESIN LIGHT CHAIN-RELATED"/>
    <property type="match status" value="1"/>
</dbReference>
<dbReference type="PROSITE" id="PS50005">
    <property type="entry name" value="TPR"/>
    <property type="match status" value="1"/>
</dbReference>
<dbReference type="InterPro" id="IPR019734">
    <property type="entry name" value="TPR_rpt"/>
</dbReference>
<name>A0AA38GLN8_TAXCH</name>
<feature type="repeat" description="TPR" evidence="1">
    <location>
        <begin position="437"/>
        <end position="470"/>
    </location>
</feature>
<evidence type="ECO:0000259" key="2">
    <source>
        <dbReference type="Pfam" id="PF10516"/>
    </source>
</evidence>
<proteinExistence type="predicted"/>
<dbReference type="Gene3D" id="1.25.40.10">
    <property type="entry name" value="Tetratricopeptide repeat domain"/>
    <property type="match status" value="3"/>
</dbReference>
<keyword evidence="4" id="KW-1185">Reference proteome</keyword>
<organism evidence="3 4">
    <name type="scientific">Taxus chinensis</name>
    <name type="common">Chinese yew</name>
    <name type="synonym">Taxus wallichiana var. chinensis</name>
    <dbReference type="NCBI Taxonomy" id="29808"/>
    <lineage>
        <taxon>Eukaryota</taxon>
        <taxon>Viridiplantae</taxon>
        <taxon>Streptophyta</taxon>
        <taxon>Embryophyta</taxon>
        <taxon>Tracheophyta</taxon>
        <taxon>Spermatophyta</taxon>
        <taxon>Pinopsida</taxon>
        <taxon>Pinidae</taxon>
        <taxon>Conifers II</taxon>
        <taxon>Cupressales</taxon>
        <taxon>Taxaceae</taxon>
        <taxon>Taxus</taxon>
    </lineage>
</organism>
<evidence type="ECO:0000313" key="3">
    <source>
        <dbReference type="EMBL" id="KAH9324284.1"/>
    </source>
</evidence>
<evidence type="ECO:0000256" key="1">
    <source>
        <dbReference type="PROSITE-ProRule" id="PRU00339"/>
    </source>
</evidence>
<dbReference type="SUPFAM" id="SSF48452">
    <property type="entry name" value="TPR-like"/>
    <property type="match status" value="3"/>
</dbReference>
<accession>A0AA38GLN8</accession>
<dbReference type="AlphaFoldDB" id="A0AA38GLN8"/>
<dbReference type="SMART" id="SM00028">
    <property type="entry name" value="TPR"/>
    <property type="match status" value="7"/>
</dbReference>
<dbReference type="OMA" id="HMEGNVA"/>